<dbReference type="AlphaFoldDB" id="A0A1V8SBS4"/>
<dbReference type="GO" id="GO:0016788">
    <property type="term" value="F:hydrolase activity, acting on ester bonds"/>
    <property type="evidence" value="ECO:0007669"/>
    <property type="project" value="InterPro"/>
</dbReference>
<sequence length="447" mass="47967">MFGVMFTKVVALAALIVPSLAAPPSYGGSSIAPKPSNGHWVDTWTTMPQLTEYANLPPPPFNQSGLVFPNSTIRQTLHMSIGASHIRVRISNAFGAVELPITKATIAYPLAGSGYNKTGSPLIDTTSLQTLTFSGNNSIVIPNGALAVSDPLNFPIPPQSIISITIYLASGQATNYISSHPGSRTSSWISFGDATSARNLTDPSTVASFHWFFLSAIETWSPPQTGAFAIVGDSITDGRGSYNNANGRWPDLVLARMQQYGPTKNIAVVNQAAGGNRVLYDGNGPNALGRIDRDVVAQSGVKYAMVFEGVNDIGTASSDTYNQTITGDRLIQAFEQMITRVHTAGIPFFGATITPFGCYNSSIQAYSTPEREVTRLRVNDWIRNSGAFDAVLDFDKSLRDPKNATQLNPAYDSGDCLHPNPVGYQHLANEFPLGVFAKFRDGVSSFN</sequence>
<evidence type="ECO:0000313" key="3">
    <source>
        <dbReference type="Proteomes" id="UP000192596"/>
    </source>
</evidence>
<keyword evidence="3" id="KW-1185">Reference proteome</keyword>
<name>A0A1V8SBS4_9PEZI</name>
<dbReference type="EMBL" id="NAJO01000064">
    <property type="protein sequence ID" value="OQN96592.1"/>
    <property type="molecule type" value="Genomic_DNA"/>
</dbReference>
<proteinExistence type="predicted"/>
<dbReference type="Pfam" id="PF00657">
    <property type="entry name" value="Lipase_GDSL"/>
    <property type="match status" value="1"/>
</dbReference>
<feature type="chain" id="PRO_5012822447" evidence="1">
    <location>
        <begin position="22"/>
        <end position="447"/>
    </location>
</feature>
<dbReference type="SUPFAM" id="SSF52266">
    <property type="entry name" value="SGNH hydrolase"/>
    <property type="match status" value="1"/>
</dbReference>
<reference evidence="3" key="1">
    <citation type="submission" date="2017-03" db="EMBL/GenBank/DDBJ databases">
        <title>Genomes of endolithic fungi from Antarctica.</title>
        <authorList>
            <person name="Coleine C."/>
            <person name="Masonjones S."/>
            <person name="Stajich J.E."/>
        </authorList>
    </citation>
    <scope>NUCLEOTIDE SEQUENCE [LARGE SCALE GENOMIC DNA]</scope>
    <source>
        <strain evidence="3">CCFEE 5527</strain>
    </source>
</reference>
<dbReference type="InParanoid" id="A0A1V8SBS4"/>
<dbReference type="CDD" id="cd01830">
    <property type="entry name" value="XynE_like"/>
    <property type="match status" value="1"/>
</dbReference>
<dbReference type="PANTHER" id="PTHR43784:SF3">
    <property type="entry name" value="GDSL FAMILY LIPASE"/>
    <property type="match status" value="1"/>
</dbReference>
<evidence type="ECO:0000256" key="1">
    <source>
        <dbReference type="SAM" id="SignalP"/>
    </source>
</evidence>
<dbReference type="InterPro" id="IPR001087">
    <property type="entry name" value="GDSL"/>
</dbReference>
<dbReference type="InterPro" id="IPR036514">
    <property type="entry name" value="SGNH_hydro_sf"/>
</dbReference>
<dbReference type="InterPro" id="IPR053140">
    <property type="entry name" value="GDSL_Rv0518-like"/>
</dbReference>
<keyword evidence="1" id="KW-0732">Signal</keyword>
<dbReference type="OrthoDB" id="10071171at2759"/>
<dbReference type="Proteomes" id="UP000192596">
    <property type="component" value="Unassembled WGS sequence"/>
</dbReference>
<feature type="signal peptide" evidence="1">
    <location>
        <begin position="1"/>
        <end position="21"/>
    </location>
</feature>
<accession>A0A1V8SBS4</accession>
<dbReference type="Gene3D" id="3.40.50.1110">
    <property type="entry name" value="SGNH hydrolase"/>
    <property type="match status" value="1"/>
</dbReference>
<evidence type="ECO:0000313" key="2">
    <source>
        <dbReference type="EMBL" id="OQN96592.1"/>
    </source>
</evidence>
<dbReference type="PANTHER" id="PTHR43784">
    <property type="entry name" value="GDSL-LIKE LIPASE/ACYLHYDROLASE, PUTATIVE (AFU_ORTHOLOGUE AFUA_2G00820)-RELATED"/>
    <property type="match status" value="1"/>
</dbReference>
<dbReference type="STRING" id="1507870.A0A1V8SBS4"/>
<protein>
    <submittedName>
        <fullName evidence="2">Uncharacterized protein</fullName>
    </submittedName>
</protein>
<comment type="caution">
    <text evidence="2">The sequence shown here is derived from an EMBL/GenBank/DDBJ whole genome shotgun (WGS) entry which is preliminary data.</text>
</comment>
<organism evidence="2 3">
    <name type="scientific">Cryoendolithus antarcticus</name>
    <dbReference type="NCBI Taxonomy" id="1507870"/>
    <lineage>
        <taxon>Eukaryota</taxon>
        <taxon>Fungi</taxon>
        <taxon>Dikarya</taxon>
        <taxon>Ascomycota</taxon>
        <taxon>Pezizomycotina</taxon>
        <taxon>Dothideomycetes</taxon>
        <taxon>Dothideomycetidae</taxon>
        <taxon>Cladosporiales</taxon>
        <taxon>Cladosporiaceae</taxon>
        <taxon>Cryoendolithus</taxon>
    </lineage>
</organism>
<gene>
    <name evidence="2" type="ORF">B0A48_17022</name>
</gene>